<protein>
    <submittedName>
        <fullName evidence="1">Uncharacterized protein</fullName>
    </submittedName>
</protein>
<evidence type="ECO:0000313" key="2">
    <source>
        <dbReference type="Proteomes" id="UP001331761"/>
    </source>
</evidence>
<organism evidence="1 2">
    <name type="scientific">Trichostrongylus colubriformis</name>
    <name type="common">Black scour worm</name>
    <dbReference type="NCBI Taxonomy" id="6319"/>
    <lineage>
        <taxon>Eukaryota</taxon>
        <taxon>Metazoa</taxon>
        <taxon>Ecdysozoa</taxon>
        <taxon>Nematoda</taxon>
        <taxon>Chromadorea</taxon>
        <taxon>Rhabditida</taxon>
        <taxon>Rhabditina</taxon>
        <taxon>Rhabditomorpha</taxon>
        <taxon>Strongyloidea</taxon>
        <taxon>Trichostrongylidae</taxon>
        <taxon>Trichostrongylus</taxon>
    </lineage>
</organism>
<reference evidence="1 2" key="1">
    <citation type="submission" date="2019-10" db="EMBL/GenBank/DDBJ databases">
        <title>Assembly and Annotation for the nematode Trichostrongylus colubriformis.</title>
        <authorList>
            <person name="Martin J."/>
        </authorList>
    </citation>
    <scope>NUCLEOTIDE SEQUENCE [LARGE SCALE GENOMIC DNA]</scope>
    <source>
        <strain evidence="1">G859</strain>
        <tissue evidence="1">Whole worm</tissue>
    </source>
</reference>
<proteinExistence type="predicted"/>
<name>A0AAN8F723_TRICO</name>
<accession>A0AAN8F723</accession>
<sequence>MSTPWFKLVLALMNQKYLLFQPVLTVMWNTILHHFPLYAVQRTKASPPEFSINMQMYCNTYSGLIKKHWMEKKPVFRDIILITAAPKQVLEAIR</sequence>
<dbReference type="AlphaFoldDB" id="A0AAN8F723"/>
<gene>
    <name evidence="1" type="ORF">GCK32_022476</name>
</gene>
<keyword evidence="2" id="KW-1185">Reference proteome</keyword>
<dbReference type="Proteomes" id="UP001331761">
    <property type="component" value="Unassembled WGS sequence"/>
</dbReference>
<comment type="caution">
    <text evidence="1">The sequence shown here is derived from an EMBL/GenBank/DDBJ whole genome shotgun (WGS) entry which is preliminary data.</text>
</comment>
<dbReference type="EMBL" id="WIXE01014408">
    <property type="protein sequence ID" value="KAK5974325.1"/>
    <property type="molecule type" value="Genomic_DNA"/>
</dbReference>
<evidence type="ECO:0000313" key="1">
    <source>
        <dbReference type="EMBL" id="KAK5974325.1"/>
    </source>
</evidence>